<protein>
    <recommendedName>
        <fullName evidence="2">AbiEi antitoxin N-terminal domain-containing protein</fullName>
    </recommendedName>
</protein>
<accession>A0A2S8B3Y4</accession>
<reference evidence="4" key="1">
    <citation type="submission" date="2017-11" db="EMBL/GenBank/DDBJ databases">
        <title>The complete genome sequence of Sphingopyxis pomeranensis sp. nov. strain WS5A3p.</title>
        <authorList>
            <person name="Kaminski M.A."/>
        </authorList>
    </citation>
    <scope>NUCLEOTIDE SEQUENCE [LARGE SCALE GENOMIC DNA]</scope>
    <source>
        <strain evidence="4">WS5A3p</strain>
    </source>
</reference>
<keyword evidence="4" id="KW-1185">Reference proteome</keyword>
<sequence length="90" mass="10067">MEGSKHSKPQPRLSLRECAIDLAERSGIVRTKDLEAIGVPRQYPPMMCREGLLVRVGYGVYRAAAKDSRPEESGTSPMTEHDKPSDFYSE</sequence>
<dbReference type="EMBL" id="PHFW01000003">
    <property type="protein sequence ID" value="PQM26979.1"/>
    <property type="molecule type" value="Genomic_DNA"/>
</dbReference>
<name>A0A2S8B3Y4_9SPHN</name>
<evidence type="ECO:0000313" key="4">
    <source>
        <dbReference type="Proteomes" id="UP000238954"/>
    </source>
</evidence>
<feature type="region of interest" description="Disordered" evidence="1">
    <location>
        <begin position="65"/>
        <end position="90"/>
    </location>
</feature>
<evidence type="ECO:0000256" key="1">
    <source>
        <dbReference type="SAM" id="MobiDB-lite"/>
    </source>
</evidence>
<comment type="caution">
    <text evidence="3">The sequence shown here is derived from an EMBL/GenBank/DDBJ whole genome shotgun (WGS) entry which is preliminary data.</text>
</comment>
<feature type="compositionally biased region" description="Basic and acidic residues" evidence="1">
    <location>
        <begin position="79"/>
        <end position="90"/>
    </location>
</feature>
<dbReference type="AlphaFoldDB" id="A0A2S8B3Y4"/>
<evidence type="ECO:0000313" key="3">
    <source>
        <dbReference type="EMBL" id="PQM26979.1"/>
    </source>
</evidence>
<evidence type="ECO:0000259" key="2">
    <source>
        <dbReference type="Pfam" id="PF13338"/>
    </source>
</evidence>
<gene>
    <name evidence="3" type="ORF">CVO77_18600</name>
</gene>
<dbReference type="Pfam" id="PF13338">
    <property type="entry name" value="AbiEi_4"/>
    <property type="match status" value="1"/>
</dbReference>
<dbReference type="OrthoDB" id="7477186at2"/>
<organism evidence="3 4">
    <name type="scientific">Sphingopyxis lindanitolerans</name>
    <dbReference type="NCBI Taxonomy" id="2054227"/>
    <lineage>
        <taxon>Bacteria</taxon>
        <taxon>Pseudomonadati</taxon>
        <taxon>Pseudomonadota</taxon>
        <taxon>Alphaproteobacteria</taxon>
        <taxon>Sphingomonadales</taxon>
        <taxon>Sphingomonadaceae</taxon>
        <taxon>Sphingopyxis</taxon>
    </lineage>
</organism>
<dbReference type="InterPro" id="IPR025159">
    <property type="entry name" value="AbiEi_N"/>
</dbReference>
<feature type="domain" description="AbiEi antitoxin N-terminal" evidence="2">
    <location>
        <begin position="21"/>
        <end position="63"/>
    </location>
</feature>
<proteinExistence type="predicted"/>
<dbReference type="Proteomes" id="UP000238954">
    <property type="component" value="Chromosome"/>
</dbReference>